<evidence type="ECO:0000256" key="1">
    <source>
        <dbReference type="ARBA" id="ARBA00022737"/>
    </source>
</evidence>
<dbReference type="NCBIfam" id="TIGR00756">
    <property type="entry name" value="PPR"/>
    <property type="match status" value="4"/>
</dbReference>
<dbReference type="FunFam" id="1.25.40.10:FF:002166">
    <property type="entry name" value="Pentatricopeptide (PPR) repeat-containing protein-like"/>
    <property type="match status" value="1"/>
</dbReference>
<name>A0A5J5AJ59_9ASTE</name>
<evidence type="ECO:0000313" key="3">
    <source>
        <dbReference type="EMBL" id="KAA8529736.1"/>
    </source>
</evidence>
<dbReference type="Pfam" id="PF20431">
    <property type="entry name" value="E_motif"/>
    <property type="match status" value="1"/>
</dbReference>
<sequence>MYMSKRSVGREAKGSHQNMLTIAPDKLNLSQHVLAILDKCNHLNHLKQLQTFLITLGHGQTQFFAFKLVRFCTLSLSDLIYARFIFDHLKSPNVFLYTAMITAYSSQPDHRSSLLLYRDMVRRGRPPPNEFIYPYVLKSYPEFLESHGTELVHTQVLKSGFGRYPVVQTALLDSYSRFCSDLRTARQLFDEMFERNVVSWTAMVSGYTRLGEMGNAILVFEEMPERDVPSWNAIIAGCTQNGLFTEAISLFRRMIIFKEGEANRANRPNRVTVVCALSACGHTGMLQLGKCIHGYIYRNSLGPCSFISNALVDMYGKCGSLKEARKVFDKTTERSLTSWNSMINCFALHGQSESAISVFKEMMQHVDDMKPDGITFVGLLNACTHGGLVEHGRFYFSLMTRDYMVEPQIEHYGCLIDLLGRAGRFEEAMEVVRGMRIPPDEVVWGSLLNGCKIHGRTDLAEFAVKKLIEIDPHNGGYGIMLANVYGELGKWDEVRKVRKMLKEQNAYKTPGCSWIEVDNQVRYFQAAEEIESHSKGLVNQGKTFTATDTSYDDPSYVTDCANCMRSSV</sequence>
<accession>A0A5J5AJ59</accession>
<dbReference type="PANTHER" id="PTHR47926">
    <property type="entry name" value="PENTATRICOPEPTIDE REPEAT-CONTAINING PROTEIN"/>
    <property type="match status" value="1"/>
</dbReference>
<proteinExistence type="predicted"/>
<protein>
    <recommendedName>
        <fullName evidence="5">Pentacotripeptide-repeat region of PRORP domain-containing protein</fullName>
    </recommendedName>
</protein>
<dbReference type="AlphaFoldDB" id="A0A5J5AJ59"/>
<evidence type="ECO:0000313" key="4">
    <source>
        <dbReference type="Proteomes" id="UP000325577"/>
    </source>
</evidence>
<dbReference type="FunFam" id="1.25.40.10:FF:001636">
    <property type="entry name" value="Pentatricopeptide repeat-containing protein At2g20540"/>
    <property type="match status" value="1"/>
</dbReference>
<dbReference type="OrthoDB" id="597215at2759"/>
<keyword evidence="1" id="KW-0677">Repeat</keyword>
<feature type="repeat" description="PPR" evidence="2">
    <location>
        <begin position="93"/>
        <end position="127"/>
    </location>
</feature>
<dbReference type="Pfam" id="PF13041">
    <property type="entry name" value="PPR_2"/>
    <property type="match status" value="1"/>
</dbReference>
<dbReference type="Pfam" id="PF01535">
    <property type="entry name" value="PPR"/>
    <property type="match status" value="5"/>
</dbReference>
<feature type="repeat" description="PPR" evidence="2">
    <location>
        <begin position="335"/>
        <end position="365"/>
    </location>
</feature>
<organism evidence="3 4">
    <name type="scientific">Nyssa sinensis</name>
    <dbReference type="NCBI Taxonomy" id="561372"/>
    <lineage>
        <taxon>Eukaryota</taxon>
        <taxon>Viridiplantae</taxon>
        <taxon>Streptophyta</taxon>
        <taxon>Embryophyta</taxon>
        <taxon>Tracheophyta</taxon>
        <taxon>Spermatophyta</taxon>
        <taxon>Magnoliopsida</taxon>
        <taxon>eudicotyledons</taxon>
        <taxon>Gunneridae</taxon>
        <taxon>Pentapetalae</taxon>
        <taxon>asterids</taxon>
        <taxon>Cornales</taxon>
        <taxon>Nyssaceae</taxon>
        <taxon>Nyssa</taxon>
    </lineage>
</organism>
<dbReference type="EMBL" id="CM018044">
    <property type="protein sequence ID" value="KAA8529736.1"/>
    <property type="molecule type" value="Genomic_DNA"/>
</dbReference>
<dbReference type="InterPro" id="IPR002885">
    <property type="entry name" value="PPR_rpt"/>
</dbReference>
<dbReference type="InterPro" id="IPR046848">
    <property type="entry name" value="E_motif"/>
</dbReference>
<evidence type="ECO:0008006" key="5">
    <source>
        <dbReference type="Google" id="ProtNLM"/>
    </source>
</evidence>
<dbReference type="Proteomes" id="UP000325577">
    <property type="component" value="Linkage Group LG20"/>
</dbReference>
<dbReference type="Gene3D" id="1.25.40.10">
    <property type="entry name" value="Tetratricopeptide repeat domain"/>
    <property type="match status" value="4"/>
</dbReference>
<dbReference type="GO" id="GO:0003723">
    <property type="term" value="F:RNA binding"/>
    <property type="evidence" value="ECO:0007669"/>
    <property type="project" value="InterPro"/>
</dbReference>
<dbReference type="PANTHER" id="PTHR47926:SF453">
    <property type="entry name" value="PENTATRICOPEPTIDE REPEAT (PPR) SUPERFAMILY PROTEIN"/>
    <property type="match status" value="1"/>
</dbReference>
<dbReference type="InterPro" id="IPR011990">
    <property type="entry name" value="TPR-like_helical_dom_sf"/>
</dbReference>
<feature type="repeat" description="PPR" evidence="2">
    <location>
        <begin position="196"/>
        <end position="230"/>
    </location>
</feature>
<dbReference type="PROSITE" id="PS51375">
    <property type="entry name" value="PPR"/>
    <property type="match status" value="3"/>
</dbReference>
<dbReference type="SUPFAM" id="SSF48452">
    <property type="entry name" value="TPR-like"/>
    <property type="match status" value="1"/>
</dbReference>
<dbReference type="InterPro" id="IPR046960">
    <property type="entry name" value="PPR_At4g14850-like_plant"/>
</dbReference>
<keyword evidence="4" id="KW-1185">Reference proteome</keyword>
<dbReference type="GO" id="GO:0009451">
    <property type="term" value="P:RNA modification"/>
    <property type="evidence" value="ECO:0007669"/>
    <property type="project" value="InterPro"/>
</dbReference>
<gene>
    <name evidence="3" type="ORF">F0562_034164</name>
</gene>
<evidence type="ECO:0000256" key="2">
    <source>
        <dbReference type="PROSITE-ProRule" id="PRU00708"/>
    </source>
</evidence>
<reference evidence="3 4" key="1">
    <citation type="submission" date="2019-09" db="EMBL/GenBank/DDBJ databases">
        <title>A chromosome-level genome assembly of the Chinese tupelo Nyssa sinensis.</title>
        <authorList>
            <person name="Yang X."/>
            <person name="Kang M."/>
            <person name="Yang Y."/>
            <person name="Xiong H."/>
            <person name="Wang M."/>
            <person name="Zhang Z."/>
            <person name="Wang Z."/>
            <person name="Wu H."/>
            <person name="Ma T."/>
            <person name="Liu J."/>
            <person name="Xi Z."/>
        </authorList>
    </citation>
    <scope>NUCLEOTIDE SEQUENCE [LARGE SCALE GENOMIC DNA]</scope>
    <source>
        <strain evidence="3">J267</strain>
        <tissue evidence="3">Leaf</tissue>
    </source>
</reference>